<dbReference type="EMBL" id="JAWDGP010002280">
    <property type="protein sequence ID" value="KAK3784338.1"/>
    <property type="molecule type" value="Genomic_DNA"/>
</dbReference>
<organism evidence="1 2">
    <name type="scientific">Elysia crispata</name>
    <name type="common">lettuce slug</name>
    <dbReference type="NCBI Taxonomy" id="231223"/>
    <lineage>
        <taxon>Eukaryota</taxon>
        <taxon>Metazoa</taxon>
        <taxon>Spiralia</taxon>
        <taxon>Lophotrochozoa</taxon>
        <taxon>Mollusca</taxon>
        <taxon>Gastropoda</taxon>
        <taxon>Heterobranchia</taxon>
        <taxon>Euthyneura</taxon>
        <taxon>Panpulmonata</taxon>
        <taxon>Sacoglossa</taxon>
        <taxon>Placobranchoidea</taxon>
        <taxon>Plakobranchidae</taxon>
        <taxon>Elysia</taxon>
    </lineage>
</organism>
<gene>
    <name evidence="1" type="ORF">RRG08_017912</name>
</gene>
<reference evidence="1" key="1">
    <citation type="journal article" date="2023" name="G3 (Bethesda)">
        <title>A reference genome for the long-term kleptoplast-retaining sea slug Elysia crispata morphotype clarki.</title>
        <authorList>
            <person name="Eastman K.E."/>
            <person name="Pendleton A.L."/>
            <person name="Shaikh M.A."/>
            <person name="Suttiyut T."/>
            <person name="Ogas R."/>
            <person name="Tomko P."/>
            <person name="Gavelis G."/>
            <person name="Widhalm J.R."/>
            <person name="Wisecaver J.H."/>
        </authorList>
    </citation>
    <scope>NUCLEOTIDE SEQUENCE</scope>
    <source>
        <strain evidence="1">ECLA1</strain>
    </source>
</reference>
<proteinExistence type="predicted"/>
<protein>
    <submittedName>
        <fullName evidence="1">Uncharacterized protein</fullName>
    </submittedName>
</protein>
<evidence type="ECO:0000313" key="2">
    <source>
        <dbReference type="Proteomes" id="UP001283361"/>
    </source>
</evidence>
<keyword evidence="2" id="KW-1185">Reference proteome</keyword>
<name>A0AAE1AB50_9GAST</name>
<sequence length="122" mass="13665">MSGFGVLPTVIRAEHSGKSPCLGLEFFLPLSEQSTAVNLHVWVWSSSYHYQSRAQRAEHRGKSPCLGLEFFLPLSEQSTEVNLLASGLEVLTTVPLLEQSTEVNLHVWVWGSYSRYQSGEQQ</sequence>
<accession>A0AAE1AB50</accession>
<comment type="caution">
    <text evidence="1">The sequence shown here is derived from an EMBL/GenBank/DDBJ whole genome shotgun (WGS) entry which is preliminary data.</text>
</comment>
<evidence type="ECO:0000313" key="1">
    <source>
        <dbReference type="EMBL" id="KAK3784338.1"/>
    </source>
</evidence>
<dbReference type="Proteomes" id="UP001283361">
    <property type="component" value="Unassembled WGS sequence"/>
</dbReference>
<dbReference type="AlphaFoldDB" id="A0AAE1AB50"/>